<protein>
    <submittedName>
        <fullName evidence="1">Uncharacterized protein</fullName>
    </submittedName>
</protein>
<gene>
    <name evidence="1" type="ORF">BV25DRAFT_1800343</name>
</gene>
<reference evidence="1" key="1">
    <citation type="submission" date="2021-03" db="EMBL/GenBank/DDBJ databases">
        <authorList>
            <consortium name="DOE Joint Genome Institute"/>
            <person name="Ahrendt S."/>
            <person name="Looney B.P."/>
            <person name="Miyauchi S."/>
            <person name="Morin E."/>
            <person name="Drula E."/>
            <person name="Courty P.E."/>
            <person name="Chicoki N."/>
            <person name="Fauchery L."/>
            <person name="Kohler A."/>
            <person name="Kuo A."/>
            <person name="Labutti K."/>
            <person name="Pangilinan J."/>
            <person name="Lipzen A."/>
            <person name="Riley R."/>
            <person name="Andreopoulos W."/>
            <person name="He G."/>
            <person name="Johnson J."/>
            <person name="Barry K.W."/>
            <person name="Grigoriev I.V."/>
            <person name="Nagy L."/>
            <person name="Hibbett D."/>
            <person name="Henrissat B."/>
            <person name="Matheny P.B."/>
            <person name="Labbe J."/>
            <person name="Martin F."/>
        </authorList>
    </citation>
    <scope>NUCLEOTIDE SEQUENCE</scope>
    <source>
        <strain evidence="1">HHB10654</strain>
    </source>
</reference>
<evidence type="ECO:0000313" key="1">
    <source>
        <dbReference type="EMBL" id="KAI0064584.1"/>
    </source>
</evidence>
<reference evidence="1" key="2">
    <citation type="journal article" date="2022" name="New Phytol.">
        <title>Evolutionary transition to the ectomycorrhizal habit in the genomes of a hyperdiverse lineage of mushroom-forming fungi.</title>
        <authorList>
            <person name="Looney B."/>
            <person name="Miyauchi S."/>
            <person name="Morin E."/>
            <person name="Drula E."/>
            <person name="Courty P.E."/>
            <person name="Kohler A."/>
            <person name="Kuo A."/>
            <person name="LaButti K."/>
            <person name="Pangilinan J."/>
            <person name="Lipzen A."/>
            <person name="Riley R."/>
            <person name="Andreopoulos W."/>
            <person name="He G."/>
            <person name="Johnson J."/>
            <person name="Nolan M."/>
            <person name="Tritt A."/>
            <person name="Barry K.W."/>
            <person name="Grigoriev I.V."/>
            <person name="Nagy L.G."/>
            <person name="Hibbett D."/>
            <person name="Henrissat B."/>
            <person name="Matheny P.B."/>
            <person name="Labbe J."/>
            <person name="Martin F.M."/>
        </authorList>
    </citation>
    <scope>NUCLEOTIDE SEQUENCE</scope>
    <source>
        <strain evidence="1">HHB10654</strain>
    </source>
</reference>
<dbReference type="Proteomes" id="UP000814140">
    <property type="component" value="Unassembled WGS sequence"/>
</dbReference>
<name>A0ACB8T6U5_9AGAM</name>
<sequence length="312" mass="31200">MRVPKFRRRQQRKHERRIAQADLPDVAESWQALCLVSGGDIFTNEPCVNLAGINGINALLATGGVCDQQDNADAMIDFAKSANVTNGPALIANAIAYRQHPRSAVEVNGVTPSTLYCQKAPKNPELNGIVNAQLPGVDPGLFGDPNNAIVAFGDAATCPFGQIPDVTTCSCSDDPDVDTSSTASNSTSTASSNSTSTASPDSSSTDSSDTSSNSTSTASPDASSTDSSNSTSSSSTDSSSDSSDTSSDSSDTSTDSSDASTDSSDTSTDSSDTSTAAPSAVSSAVSSAAVSSAPAATDSAAASAPSAATSSS</sequence>
<accession>A0ACB8T6U5</accession>
<keyword evidence="2" id="KW-1185">Reference proteome</keyword>
<organism evidence="1 2">
    <name type="scientific">Artomyces pyxidatus</name>
    <dbReference type="NCBI Taxonomy" id="48021"/>
    <lineage>
        <taxon>Eukaryota</taxon>
        <taxon>Fungi</taxon>
        <taxon>Dikarya</taxon>
        <taxon>Basidiomycota</taxon>
        <taxon>Agaricomycotina</taxon>
        <taxon>Agaricomycetes</taxon>
        <taxon>Russulales</taxon>
        <taxon>Auriscalpiaceae</taxon>
        <taxon>Artomyces</taxon>
    </lineage>
</organism>
<comment type="caution">
    <text evidence="1">The sequence shown here is derived from an EMBL/GenBank/DDBJ whole genome shotgun (WGS) entry which is preliminary data.</text>
</comment>
<dbReference type="EMBL" id="MU277198">
    <property type="protein sequence ID" value="KAI0064584.1"/>
    <property type="molecule type" value="Genomic_DNA"/>
</dbReference>
<proteinExistence type="predicted"/>
<evidence type="ECO:0000313" key="2">
    <source>
        <dbReference type="Proteomes" id="UP000814140"/>
    </source>
</evidence>